<evidence type="ECO:0000313" key="10">
    <source>
        <dbReference type="Proteomes" id="UP000199387"/>
    </source>
</evidence>
<dbReference type="EMBL" id="FMZA01000001">
    <property type="protein sequence ID" value="SDB94874.1"/>
    <property type="molecule type" value="Genomic_DNA"/>
</dbReference>
<dbReference type="InterPro" id="IPR009100">
    <property type="entry name" value="AcylCoA_DH/oxidase_NM_dom_sf"/>
</dbReference>
<dbReference type="PROSITE" id="PS00073">
    <property type="entry name" value="ACYL_COA_DH_2"/>
    <property type="match status" value="1"/>
</dbReference>
<dbReference type="RefSeq" id="WP_091565248.1">
    <property type="nucleotide sequence ID" value="NZ_FMZA01000001.1"/>
</dbReference>
<dbReference type="SUPFAM" id="SSF56645">
    <property type="entry name" value="Acyl-CoA dehydrogenase NM domain-like"/>
    <property type="match status" value="1"/>
</dbReference>
<evidence type="ECO:0000256" key="5">
    <source>
        <dbReference type="RuleBase" id="RU362125"/>
    </source>
</evidence>
<dbReference type="SUPFAM" id="SSF47203">
    <property type="entry name" value="Acyl-CoA dehydrogenase C-terminal domain-like"/>
    <property type="match status" value="1"/>
</dbReference>
<dbReference type="Proteomes" id="UP000199387">
    <property type="component" value="Unassembled WGS sequence"/>
</dbReference>
<evidence type="ECO:0000256" key="4">
    <source>
        <dbReference type="ARBA" id="ARBA00022827"/>
    </source>
</evidence>
<dbReference type="Pfam" id="PF02770">
    <property type="entry name" value="Acyl-CoA_dh_M"/>
    <property type="match status" value="1"/>
</dbReference>
<evidence type="ECO:0000256" key="3">
    <source>
        <dbReference type="ARBA" id="ARBA00022630"/>
    </source>
</evidence>
<reference evidence="9 10" key="1">
    <citation type="submission" date="2016-10" db="EMBL/GenBank/DDBJ databases">
        <authorList>
            <person name="de Groot N.N."/>
        </authorList>
    </citation>
    <scope>NUCLEOTIDE SEQUENCE [LARGE SCALE GENOMIC DNA]</scope>
    <source>
        <strain evidence="9 10">DSM 45514</strain>
    </source>
</reference>
<evidence type="ECO:0000313" key="9">
    <source>
        <dbReference type="EMBL" id="SDB94874.1"/>
    </source>
</evidence>
<evidence type="ECO:0000259" key="7">
    <source>
        <dbReference type="Pfam" id="PF02770"/>
    </source>
</evidence>
<dbReference type="Gene3D" id="1.20.140.10">
    <property type="entry name" value="Butyryl-CoA Dehydrogenase, subunit A, domain 3"/>
    <property type="match status" value="1"/>
</dbReference>
<dbReference type="InterPro" id="IPR009075">
    <property type="entry name" value="AcylCo_DH/oxidase_C"/>
</dbReference>
<dbReference type="PANTHER" id="PTHR42707:SF2">
    <property type="entry name" value="ACD11 DEHYDROGENASE"/>
    <property type="match status" value="1"/>
</dbReference>
<evidence type="ECO:0000259" key="6">
    <source>
        <dbReference type="Pfam" id="PF00441"/>
    </source>
</evidence>
<dbReference type="InterPro" id="IPR006091">
    <property type="entry name" value="Acyl-CoA_Oxase/DH_mid-dom"/>
</dbReference>
<accession>A0A1G6HL14</accession>
<feature type="domain" description="Acyl-CoA dehydrogenase/oxidase C-terminal" evidence="6">
    <location>
        <begin position="281"/>
        <end position="440"/>
    </location>
</feature>
<organism evidence="9 10">
    <name type="scientific">Melghirimyces thermohalophilus</name>
    <dbReference type="NCBI Taxonomy" id="1236220"/>
    <lineage>
        <taxon>Bacteria</taxon>
        <taxon>Bacillati</taxon>
        <taxon>Bacillota</taxon>
        <taxon>Bacilli</taxon>
        <taxon>Bacillales</taxon>
        <taxon>Thermoactinomycetaceae</taxon>
        <taxon>Melghirimyces</taxon>
    </lineage>
</organism>
<evidence type="ECO:0000256" key="1">
    <source>
        <dbReference type="ARBA" id="ARBA00001974"/>
    </source>
</evidence>
<keyword evidence="3 5" id="KW-0285">Flavoprotein</keyword>
<dbReference type="Gene3D" id="2.40.110.20">
    <property type="match status" value="1"/>
</dbReference>
<evidence type="ECO:0000259" key="8">
    <source>
        <dbReference type="Pfam" id="PF18158"/>
    </source>
</evidence>
<dbReference type="InterPro" id="IPR006089">
    <property type="entry name" value="Acyl-CoA_DH_CS"/>
</dbReference>
<comment type="cofactor">
    <cofactor evidence="1 5">
        <name>FAD</name>
        <dbReference type="ChEBI" id="CHEBI:57692"/>
    </cofactor>
</comment>
<sequence length="580" mass="65004">MIDYSRYADGTKLNWYKSDFSMQHYARRYLSPAIWAWGEEKLVKMGAYAAGPMDRRARHTDREGAPRLIRYNRQGEEINEIWYNEGYLATVGDCYEAGVVGWRYRQDVPERVPFLFTQLLHMLMSEAETGFTCPVTLTMSVAFVLEKFGSAEQKEKYLPLLASMDRRTLEQGATYLTEIQGGSDVGAIQTRAVPDGDQYRLTGEKWFASNCDAGVAIALARVNDAPGTKGLGLFLLPRQLPDGTRNSITIRRLKDKLGVRAVASGELELKGAVGYLIGRPDQGFKYMAEALNISRMCTATGALAISRRAFLEAAIYTSKRTAFGQTLNHFPMVRQTLLDMTTDIEAGWALAVQMIRVMDQCHTYGEETEERSILLRLLLAMAKLRLSEKGVEHAKAALELHGGNGYIEEYVTPRLLRDAQVNTVWEGPSNIMALEILKTMGREGKRTGGRSSIILEEIRETLDGVNLPELSDAVQCVQEQIPELYKDAKYLLQSDPLTQNGFARRLADRLIDVYSAAHLLEEANYARETTGSSRLVKVAEYFVDRTFRPEIFDIRSGYLPSQELFAEVVGDQGGCPTRTG</sequence>
<dbReference type="Pfam" id="PF18158">
    <property type="entry name" value="AidB_N"/>
    <property type="match status" value="1"/>
</dbReference>
<dbReference type="InterPro" id="IPR041504">
    <property type="entry name" value="AidB_N"/>
</dbReference>
<comment type="similarity">
    <text evidence="2 5">Belongs to the acyl-CoA dehydrogenase family.</text>
</comment>
<name>A0A1G6HL14_9BACL</name>
<dbReference type="Pfam" id="PF00441">
    <property type="entry name" value="Acyl-CoA_dh_1"/>
    <property type="match status" value="1"/>
</dbReference>
<keyword evidence="4 5" id="KW-0274">FAD</keyword>
<proteinExistence type="inferred from homology"/>
<dbReference type="InterPro" id="IPR052904">
    <property type="entry name" value="Acyl-CoA_dehydrogenase-like"/>
</dbReference>
<dbReference type="GO" id="GO:0003995">
    <property type="term" value="F:acyl-CoA dehydrogenase activity"/>
    <property type="evidence" value="ECO:0007669"/>
    <property type="project" value="InterPro"/>
</dbReference>
<dbReference type="AlphaFoldDB" id="A0A1G6HL14"/>
<keyword evidence="10" id="KW-1185">Reference proteome</keyword>
<evidence type="ECO:0000256" key="2">
    <source>
        <dbReference type="ARBA" id="ARBA00009347"/>
    </source>
</evidence>
<keyword evidence="5" id="KW-0560">Oxidoreductase</keyword>
<feature type="domain" description="Adaptive response protein AidB N-terminal" evidence="8">
    <location>
        <begin position="12"/>
        <end position="163"/>
    </location>
</feature>
<dbReference type="OrthoDB" id="9771038at2"/>
<protein>
    <submittedName>
        <fullName evidence="9">Acyl-CoA dehydrogenase</fullName>
    </submittedName>
</protein>
<dbReference type="InterPro" id="IPR036250">
    <property type="entry name" value="AcylCo_DH-like_C"/>
</dbReference>
<dbReference type="PANTHER" id="PTHR42707">
    <property type="entry name" value="ACYL-COA DEHYDROGENASE"/>
    <property type="match status" value="1"/>
</dbReference>
<feature type="domain" description="Acyl-CoA oxidase/dehydrogenase middle" evidence="7">
    <location>
        <begin position="173"/>
        <end position="270"/>
    </location>
</feature>
<dbReference type="STRING" id="1236220.SAMN04488112_10144"/>
<gene>
    <name evidence="9" type="ORF">SAMN04488112_10144</name>
</gene>